<dbReference type="EMBL" id="MH684921">
    <property type="protein sequence ID" value="AXN53741.1"/>
    <property type="molecule type" value="Genomic_DNA"/>
</dbReference>
<protein>
    <submittedName>
        <fullName evidence="1">Major capsid protein</fullName>
    </submittedName>
</protein>
<accession>A0A346FDC7</accession>
<proteinExistence type="predicted"/>
<reference evidence="1 2" key="1">
    <citation type="submission" date="2018-07" db="EMBL/GenBank/DDBJ databases">
        <title>Relating species composition and interactions to biofilm formation in a model drinking water community.</title>
        <authorList>
            <person name="Thompson A."/>
            <person name="English E.L."/>
            <person name="Willsey G."/>
            <person name="Nock A.M."/>
            <person name="Eckstrom K."/>
            <person name="Tighe S.W."/>
            <person name="Bavelock M."/>
            <person name="Cairns B."/>
            <person name="Foote A."/>
            <person name="Schulman H."/>
            <person name="Gupta S."/>
            <person name="Kadouri D."/>
            <person name="Wargo M.J."/>
        </authorList>
    </citation>
    <scope>NUCLEOTIDE SEQUENCE [LARGE SCALE GENOMIC DNA]</scope>
    <source>
        <strain evidence="1">SPS</strain>
    </source>
</reference>
<evidence type="ECO:0000313" key="2">
    <source>
        <dbReference type="Proteomes" id="UP000260554"/>
    </source>
</evidence>
<dbReference type="Proteomes" id="UP000260554">
    <property type="component" value="Segment"/>
</dbReference>
<gene>
    <name evidence="1" type="ORF">SPS_30</name>
</gene>
<sequence>MPLFVDPGAIIPAAQLTRPGQFDQTGDINAAAVTEYGQTVQHTIQRASVLAPYVNMRPVRGTNRIGSYGFGASQVGVVTPGEAPAATKNDVGRNTLIIDTLVYTRHALPLLETFQTSYDARVELGVEDGEAMARFTDQAFMIQAAKAALDTNSRYSSTAGKPTGFKGGSTEVLSSAGDITDPARFYKAISNLFVKMEQKDVIPGQSDVMLAMRPEQFYALLDAEQIINGTYVTARGTRIEGAMIFKAFGCPVIRSNNFPTGTVSGHLLSTANNGNAYDGDFTKLAALAFSPRALLAGETIPLEHDLYYDKIFKSWFVDSHAAFGVTADRSEYAGAILLP</sequence>
<evidence type="ECO:0000313" key="1">
    <source>
        <dbReference type="EMBL" id="AXN53741.1"/>
    </source>
</evidence>
<keyword evidence="2" id="KW-1185">Reference proteome</keyword>
<name>A0A346FDC7_9CAUD</name>
<organism evidence="1 2">
    <name type="scientific">Sphingomonas phage Scott</name>
    <dbReference type="NCBI Taxonomy" id="2282912"/>
    <lineage>
        <taxon>Viruses</taxon>
        <taxon>Duplodnaviria</taxon>
        <taxon>Heunggongvirae</taxon>
        <taxon>Uroviricota</taxon>
        <taxon>Caudoviricetes</taxon>
        <taxon>Autographivirales</taxon>
        <taxon>Autonotataviridae</taxon>
        <taxon>Scottvirus</taxon>
        <taxon>Scottvirus scott</taxon>
    </lineage>
</organism>